<dbReference type="Proteomes" id="UP000198253">
    <property type="component" value="Chromosome I"/>
</dbReference>
<evidence type="ECO:0000313" key="2">
    <source>
        <dbReference type="Proteomes" id="UP000198253"/>
    </source>
</evidence>
<dbReference type="EMBL" id="LT607413">
    <property type="protein sequence ID" value="SCF03282.1"/>
    <property type="molecule type" value="Genomic_DNA"/>
</dbReference>
<protein>
    <submittedName>
        <fullName evidence="1">YcfA-like protein</fullName>
    </submittedName>
</protein>
<name>A0A1C4X4E8_MICEC</name>
<dbReference type="AlphaFoldDB" id="A0A1C4X4E8"/>
<dbReference type="InParanoid" id="A0A1C4X4E8"/>
<organism evidence="1 2">
    <name type="scientific">Micromonospora echinospora</name>
    <name type="common">Micromonospora purpurea</name>
    <dbReference type="NCBI Taxonomy" id="1877"/>
    <lineage>
        <taxon>Bacteria</taxon>
        <taxon>Bacillati</taxon>
        <taxon>Actinomycetota</taxon>
        <taxon>Actinomycetes</taxon>
        <taxon>Micromonosporales</taxon>
        <taxon>Micromonosporaceae</taxon>
        <taxon>Micromonospora</taxon>
    </lineage>
</organism>
<keyword evidence="2" id="KW-1185">Reference proteome</keyword>
<proteinExistence type="predicted"/>
<accession>A0A1C4X4E8</accession>
<reference evidence="2" key="1">
    <citation type="submission" date="2016-06" db="EMBL/GenBank/DDBJ databases">
        <authorList>
            <person name="Varghese N."/>
            <person name="Submissions Spin"/>
        </authorList>
    </citation>
    <scope>NUCLEOTIDE SEQUENCE [LARGE SCALE GENOMIC DNA]</scope>
    <source>
        <strain evidence="2">DSM 43816</strain>
    </source>
</reference>
<sequence length="99" mass="11257">MFTSGVAAWYYPQYHRGVPSVDKIVETMRSNPQNIAYNDLRRVCEHYFGKPRQDGTSHAVFKMPWAGDPRVNIQNDKGKAKAYQVRQVLKAIDKKGAAS</sequence>
<evidence type="ECO:0000313" key="1">
    <source>
        <dbReference type="EMBL" id="SCF03282.1"/>
    </source>
</evidence>
<gene>
    <name evidence="1" type="ORF">GA0070618_2740</name>
</gene>